<evidence type="ECO:0000313" key="2">
    <source>
        <dbReference type="Proteomes" id="UP001158576"/>
    </source>
</evidence>
<dbReference type="Gene3D" id="3.40.50.10900">
    <property type="entry name" value="PAC-like subunit"/>
    <property type="match status" value="1"/>
</dbReference>
<keyword evidence="2" id="KW-1185">Reference proteome</keyword>
<evidence type="ECO:0000313" key="1">
    <source>
        <dbReference type="EMBL" id="CAG5096024.1"/>
    </source>
</evidence>
<dbReference type="InterPro" id="IPR019151">
    <property type="entry name" value="Proteasome_assmbl_chaperone_2"/>
</dbReference>
<proteinExistence type="predicted"/>
<organism evidence="1 2">
    <name type="scientific">Oikopleura dioica</name>
    <name type="common">Tunicate</name>
    <dbReference type="NCBI Taxonomy" id="34765"/>
    <lineage>
        <taxon>Eukaryota</taxon>
        <taxon>Metazoa</taxon>
        <taxon>Chordata</taxon>
        <taxon>Tunicata</taxon>
        <taxon>Appendicularia</taxon>
        <taxon>Copelata</taxon>
        <taxon>Oikopleuridae</taxon>
        <taxon>Oikopleura</taxon>
    </lineage>
</organism>
<name>A0ABN7S9S5_OIKDI</name>
<gene>
    <name evidence="1" type="ORF">OKIOD_LOCUS6002</name>
</gene>
<sequence length="205" mass="22559">MFIPSKNIESFSGKLILAVPSEGCIGQRAVDSILSDEGNNFEFYGSFDATSIQPMVGRVENGRVVTCMELFFSPTTEIGLVQLRAPPLSNSSFCAEFIPWFRASGFEKLILLAGVQCSFPLPQVVVVSPEDHENVQYITEDFLNSSIRRAGFSKKMVAQLNSVDLIMSPNIADLSHILRTCSSLYKVKCADALSLEKLSVQDSVY</sequence>
<accession>A0ABN7S9S5</accession>
<dbReference type="InterPro" id="IPR038389">
    <property type="entry name" value="PSMG2_sf"/>
</dbReference>
<protein>
    <submittedName>
        <fullName evidence="1">Oidioi.mRNA.OKI2018_I69.XSR.g14444.t1.cds</fullName>
    </submittedName>
</protein>
<dbReference type="SUPFAM" id="SSF159659">
    <property type="entry name" value="Cgl1923-like"/>
    <property type="match status" value="1"/>
</dbReference>
<dbReference type="Proteomes" id="UP001158576">
    <property type="component" value="Chromosome XSR"/>
</dbReference>
<reference evidence="1 2" key="1">
    <citation type="submission" date="2021-04" db="EMBL/GenBank/DDBJ databases">
        <authorList>
            <person name="Bliznina A."/>
        </authorList>
    </citation>
    <scope>NUCLEOTIDE SEQUENCE [LARGE SCALE GENOMIC DNA]</scope>
</reference>
<dbReference type="EMBL" id="OU015569">
    <property type="protein sequence ID" value="CAG5096024.1"/>
    <property type="molecule type" value="Genomic_DNA"/>
</dbReference>
<dbReference type="Pfam" id="PF09754">
    <property type="entry name" value="PAC2"/>
    <property type="match status" value="1"/>
</dbReference>